<evidence type="ECO:0000313" key="1">
    <source>
        <dbReference type="EMBL" id="KYR02091.1"/>
    </source>
</evidence>
<dbReference type="OMA" id="SRIMICH"/>
<organism evidence="1 2">
    <name type="scientific">Tieghemostelium lacteum</name>
    <name type="common">Slime mold</name>
    <name type="synonym">Dictyostelium lacteum</name>
    <dbReference type="NCBI Taxonomy" id="361077"/>
    <lineage>
        <taxon>Eukaryota</taxon>
        <taxon>Amoebozoa</taxon>
        <taxon>Evosea</taxon>
        <taxon>Eumycetozoa</taxon>
        <taxon>Dictyostelia</taxon>
        <taxon>Dictyosteliales</taxon>
        <taxon>Raperosteliaceae</taxon>
        <taxon>Tieghemostelium</taxon>
    </lineage>
</organism>
<dbReference type="Proteomes" id="UP000076078">
    <property type="component" value="Unassembled WGS sequence"/>
</dbReference>
<evidence type="ECO:0008006" key="3">
    <source>
        <dbReference type="Google" id="ProtNLM"/>
    </source>
</evidence>
<proteinExistence type="predicted"/>
<accession>A0A152A7I4</accession>
<dbReference type="OrthoDB" id="19915at2759"/>
<dbReference type="EMBL" id="LODT01000004">
    <property type="protein sequence ID" value="KYR02091.1"/>
    <property type="molecule type" value="Genomic_DNA"/>
</dbReference>
<comment type="caution">
    <text evidence="1">The sequence shown here is derived from an EMBL/GenBank/DDBJ whole genome shotgun (WGS) entry which is preliminary data.</text>
</comment>
<protein>
    <recommendedName>
        <fullName evidence="3">Armadillo-like helical domain-containing protein</fullName>
    </recommendedName>
</protein>
<keyword evidence="2" id="KW-1185">Reference proteome</keyword>
<sequence length="482" mass="54951">MYLTELNYLDVKRTEIPFYSDRLNKRIQDTSIASRITGFLNSGDETSIKYALDTLLSKSFQEKLNLSTNSNEFSQNSYVTVNLLDSIMRTVARVEKVTEDTYQLKFSTNSETVQKVIAILRNSILQPGNDQVIALNATCVEFLIEVAHNYLSFKRSLSTLNTISNSTAFIHQNLYNITSNFAQYLLEIFSKIITRISFHLPTSSVLSDQLSHNNNSNSSSHTSNVNRKYIFEKTKTKTILLNGKDPELVLNAISKDSIYRIIRIIEMSIYTFDNDDELLASLETLELFLQSNQNRSLLKDIVFKPIFQQFLVDNNTTNSNNNNNNNHAKSSKNYSINPVQIRKLLDQSNLIGRLVELLGHLNNAIQLTSLNILLRLNKCSHKLRIMTCHYSGLIRHLCNLLSLKVSESNHNEISKRSVQLLFYLSKETLNLPILQSYETAIAQIALSDNPHIDTLAKILVKLESYLTIEDYTTPPLTNTTDQ</sequence>
<dbReference type="AlphaFoldDB" id="A0A152A7I4"/>
<dbReference type="InParanoid" id="A0A152A7I4"/>
<dbReference type="FunCoup" id="A0A152A7I4">
    <property type="interactions" value="738"/>
</dbReference>
<name>A0A152A7I4_TIELA</name>
<evidence type="ECO:0000313" key="2">
    <source>
        <dbReference type="Proteomes" id="UP000076078"/>
    </source>
</evidence>
<reference evidence="1 2" key="1">
    <citation type="submission" date="2015-12" db="EMBL/GenBank/DDBJ databases">
        <title>Dictyostelia acquired genes for synthesis and detection of signals that induce cell-type specialization by lateral gene transfer from prokaryotes.</title>
        <authorList>
            <person name="Gloeckner G."/>
            <person name="Schaap P."/>
        </authorList>
    </citation>
    <scope>NUCLEOTIDE SEQUENCE [LARGE SCALE GENOMIC DNA]</scope>
    <source>
        <strain evidence="1 2">TK</strain>
    </source>
</reference>
<gene>
    <name evidence="1" type="ORF">DLAC_00891</name>
</gene>